<dbReference type="EMBL" id="NUWN01000065">
    <property type="protein sequence ID" value="PFK35379.1"/>
    <property type="molecule type" value="Genomic_DNA"/>
</dbReference>
<evidence type="ECO:0000256" key="1">
    <source>
        <dbReference type="SAM" id="MobiDB-lite"/>
    </source>
</evidence>
<dbReference type="AlphaFoldDB" id="A0A2B0M369"/>
<name>A0A2B0M369_BACCE</name>
<feature type="compositionally biased region" description="Basic and acidic residues" evidence="1">
    <location>
        <begin position="1"/>
        <end position="33"/>
    </location>
</feature>
<evidence type="ECO:0000313" key="3">
    <source>
        <dbReference type="Proteomes" id="UP000242656"/>
    </source>
</evidence>
<proteinExistence type="predicted"/>
<reference evidence="2 3" key="1">
    <citation type="submission" date="2017-09" db="EMBL/GenBank/DDBJ databases">
        <title>Large-scale bioinformatics analysis of Bacillus genomes uncovers conserved roles of natural products in bacterial physiology.</title>
        <authorList>
            <consortium name="Agbiome Team Llc"/>
            <person name="Bleich R.M."/>
            <person name="Grubbs K.J."/>
            <person name="Santa Maria K.C."/>
            <person name="Allen S.E."/>
            <person name="Farag S."/>
            <person name="Shank E.A."/>
            <person name="Bowers A."/>
        </authorList>
    </citation>
    <scope>NUCLEOTIDE SEQUENCE [LARGE SCALE GENOMIC DNA]</scope>
    <source>
        <strain evidence="2 3">AFS083043</strain>
    </source>
</reference>
<dbReference type="RefSeq" id="WP_098491765.1">
    <property type="nucleotide sequence ID" value="NZ_NUWN01000065.1"/>
</dbReference>
<sequence length="193" mass="21131">MEDYSKNKRCRHNSDNNSHHSEKHDKKCEDTGSKIKKHEKKGKLVDFDYKNLSPIANPNLDDIPIISPLTTQTPFSIAAVTLHNVEKGNVVWLNALYHVDNDTASGSVRTADIVTAIYKNSIAESNLIWRSIVEIDAPEGDDVSQIVAQFVDKITATEPNVTYILTAQLGPQTPSAVAGVAGPITFTASEIAF</sequence>
<evidence type="ECO:0000313" key="2">
    <source>
        <dbReference type="EMBL" id="PFK35379.1"/>
    </source>
</evidence>
<feature type="region of interest" description="Disordered" evidence="1">
    <location>
        <begin position="1"/>
        <end position="35"/>
    </location>
</feature>
<gene>
    <name evidence="2" type="ORF">COI93_16845</name>
</gene>
<dbReference type="Proteomes" id="UP000242656">
    <property type="component" value="Unassembled WGS sequence"/>
</dbReference>
<organism evidence="2 3">
    <name type="scientific">Bacillus cereus</name>
    <dbReference type="NCBI Taxonomy" id="1396"/>
    <lineage>
        <taxon>Bacteria</taxon>
        <taxon>Bacillati</taxon>
        <taxon>Bacillota</taxon>
        <taxon>Bacilli</taxon>
        <taxon>Bacillales</taxon>
        <taxon>Bacillaceae</taxon>
        <taxon>Bacillus</taxon>
        <taxon>Bacillus cereus group</taxon>
    </lineage>
</organism>
<protein>
    <submittedName>
        <fullName evidence="2">Uncharacterized protein</fullName>
    </submittedName>
</protein>
<accession>A0A2B0M369</accession>
<comment type="caution">
    <text evidence="2">The sequence shown here is derived from an EMBL/GenBank/DDBJ whole genome shotgun (WGS) entry which is preliminary data.</text>
</comment>